<gene>
    <name evidence="8" type="primary">rfbC</name>
    <name evidence="8" type="ORF">PITCH_A1620010</name>
</gene>
<dbReference type="NCBIfam" id="TIGR01221">
    <property type="entry name" value="rmlC"/>
    <property type="match status" value="1"/>
</dbReference>
<feature type="active site" description="Proton acceptor" evidence="5">
    <location>
        <position position="79"/>
    </location>
</feature>
<feature type="active site" description="Proton donor" evidence="5">
    <location>
        <position position="148"/>
    </location>
</feature>
<name>A0A445MU17_9BACT</name>
<comment type="subunit">
    <text evidence="7">Homodimer.</text>
</comment>
<accession>A0A445MU17</accession>
<dbReference type="UniPathway" id="UPA00124"/>
<dbReference type="PANTHER" id="PTHR21047">
    <property type="entry name" value="DTDP-6-DEOXY-D-GLUCOSE-3,5 EPIMERASE"/>
    <property type="match status" value="1"/>
</dbReference>
<dbReference type="SUPFAM" id="SSF51182">
    <property type="entry name" value="RmlC-like cupins"/>
    <property type="match status" value="1"/>
</dbReference>
<dbReference type="GO" id="GO:0000271">
    <property type="term" value="P:polysaccharide biosynthetic process"/>
    <property type="evidence" value="ECO:0007669"/>
    <property type="project" value="TreeGrafter"/>
</dbReference>
<evidence type="ECO:0000313" key="8">
    <source>
        <dbReference type="EMBL" id="SPD72966.1"/>
    </source>
</evidence>
<organism evidence="8">
    <name type="scientific">uncultured Desulfobacterium sp</name>
    <dbReference type="NCBI Taxonomy" id="201089"/>
    <lineage>
        <taxon>Bacteria</taxon>
        <taxon>Pseudomonadati</taxon>
        <taxon>Thermodesulfobacteriota</taxon>
        <taxon>Desulfobacteria</taxon>
        <taxon>Desulfobacterales</taxon>
        <taxon>Desulfobacteriaceae</taxon>
        <taxon>Desulfobacterium</taxon>
        <taxon>environmental samples</taxon>
    </lineage>
</organism>
<comment type="similarity">
    <text evidence="7">Belongs to the dTDP-4-dehydrorhamnose 3,5-epimerase family.</text>
</comment>
<protein>
    <recommendedName>
        <fullName evidence="4 7">dTDP-4-dehydrorhamnose 3,5-epimerase</fullName>
        <ecNumber evidence="3 7">5.1.3.13</ecNumber>
    </recommendedName>
    <alternativeName>
        <fullName evidence="7">Thymidine diphospho-4-keto-rhamnose 3,5-epimerase</fullName>
    </alternativeName>
</protein>
<reference evidence="8" key="1">
    <citation type="submission" date="2018-01" db="EMBL/GenBank/DDBJ databases">
        <authorList>
            <person name="Regsiter A."/>
            <person name="William W."/>
        </authorList>
    </citation>
    <scope>NUCLEOTIDE SEQUENCE</scope>
    <source>
        <strain evidence="8">TRIP AH-1</strain>
    </source>
</reference>
<dbReference type="Pfam" id="PF00908">
    <property type="entry name" value="dTDP_sugar_isom"/>
    <property type="match status" value="1"/>
</dbReference>
<evidence type="ECO:0000256" key="2">
    <source>
        <dbReference type="ARBA" id="ARBA00001997"/>
    </source>
</evidence>
<feature type="site" description="Participates in a stacking interaction with the thymidine ring of dTDP-4-oxo-6-deoxyglucose" evidence="6">
    <location>
        <position position="154"/>
    </location>
</feature>
<dbReference type="InterPro" id="IPR014710">
    <property type="entry name" value="RmlC-like_jellyroll"/>
</dbReference>
<dbReference type="GO" id="GO:0019305">
    <property type="term" value="P:dTDP-rhamnose biosynthetic process"/>
    <property type="evidence" value="ECO:0007669"/>
    <property type="project" value="UniProtKB-UniRule"/>
</dbReference>
<dbReference type="EMBL" id="OJIN01000071">
    <property type="protein sequence ID" value="SPD72966.1"/>
    <property type="molecule type" value="Genomic_DNA"/>
</dbReference>
<keyword evidence="7 8" id="KW-0413">Isomerase</keyword>
<dbReference type="PANTHER" id="PTHR21047:SF2">
    <property type="entry name" value="THYMIDINE DIPHOSPHO-4-KETO-RHAMNOSE 3,5-EPIMERASE"/>
    <property type="match status" value="1"/>
</dbReference>
<evidence type="ECO:0000256" key="7">
    <source>
        <dbReference type="RuleBase" id="RU364069"/>
    </source>
</evidence>
<evidence type="ECO:0000256" key="3">
    <source>
        <dbReference type="ARBA" id="ARBA00012098"/>
    </source>
</evidence>
<dbReference type="EC" id="5.1.3.13" evidence="3 7"/>
<dbReference type="GO" id="GO:0008830">
    <property type="term" value="F:dTDP-4-dehydrorhamnose 3,5-epimerase activity"/>
    <property type="evidence" value="ECO:0007669"/>
    <property type="project" value="UniProtKB-UniRule"/>
</dbReference>
<dbReference type="GO" id="GO:0005829">
    <property type="term" value="C:cytosol"/>
    <property type="evidence" value="ECO:0007669"/>
    <property type="project" value="TreeGrafter"/>
</dbReference>
<comment type="function">
    <text evidence="2 7">Catalyzes the epimerization of the C3' and C5'positions of dTDP-6-deoxy-D-xylo-4-hexulose, forming dTDP-6-deoxy-L-lyxo-4-hexulose.</text>
</comment>
<dbReference type="AlphaFoldDB" id="A0A445MU17"/>
<proteinExistence type="inferred from homology"/>
<dbReference type="InterPro" id="IPR000888">
    <property type="entry name" value="RmlC-like"/>
</dbReference>
<comment type="catalytic activity">
    <reaction evidence="1 7">
        <text>dTDP-4-dehydro-6-deoxy-alpha-D-glucose = dTDP-4-dehydro-beta-L-rhamnose</text>
        <dbReference type="Rhea" id="RHEA:16969"/>
        <dbReference type="ChEBI" id="CHEBI:57649"/>
        <dbReference type="ChEBI" id="CHEBI:62830"/>
        <dbReference type="EC" id="5.1.3.13"/>
    </reaction>
</comment>
<evidence type="ECO:0000256" key="5">
    <source>
        <dbReference type="PIRSR" id="PIRSR600888-1"/>
    </source>
</evidence>
<dbReference type="Gene3D" id="2.60.120.10">
    <property type="entry name" value="Jelly Rolls"/>
    <property type="match status" value="1"/>
</dbReference>
<comment type="pathway">
    <text evidence="7">Carbohydrate biosynthesis; dTDP-L-rhamnose biosynthesis.</text>
</comment>
<dbReference type="InterPro" id="IPR011051">
    <property type="entry name" value="RmlC_Cupin_sf"/>
</dbReference>
<evidence type="ECO:0000256" key="6">
    <source>
        <dbReference type="PIRSR" id="PIRSR600888-3"/>
    </source>
</evidence>
<evidence type="ECO:0000256" key="4">
    <source>
        <dbReference type="ARBA" id="ARBA00019595"/>
    </source>
</evidence>
<sequence>MISFCIGFYKTRKDKSMPIRFSETTLPGVTIVEPQVFKDARGFFLETFHHKKYAQAGIDRIFLQDNHSHSSRGTVRGLHYQINHAQGKLVYVVFGEIFDVAVDIRRGSPTFGKWFGIILSEQNKKQIYVAEGFAHGFCVLSDTADVIYKCTDFYAPEDEGGIFWADPALGIEWPVKNPVMSEKDLNYPKLADVPPDRLPAIAPQYQGKGV</sequence>
<evidence type="ECO:0000256" key="1">
    <source>
        <dbReference type="ARBA" id="ARBA00001298"/>
    </source>
</evidence>
<dbReference type="CDD" id="cd00438">
    <property type="entry name" value="cupin_RmlC"/>
    <property type="match status" value="1"/>
</dbReference>